<comment type="caution">
    <text evidence="1">The sequence shown here is derived from an EMBL/GenBank/DDBJ whole genome shotgun (WGS) entry which is preliminary data.</text>
</comment>
<dbReference type="AlphaFoldDB" id="A0AAD8E9N5"/>
<name>A0AAD8E9N5_DIPPU</name>
<dbReference type="Proteomes" id="UP001233999">
    <property type="component" value="Unassembled WGS sequence"/>
</dbReference>
<evidence type="ECO:0008006" key="3">
    <source>
        <dbReference type="Google" id="ProtNLM"/>
    </source>
</evidence>
<reference evidence="1" key="1">
    <citation type="journal article" date="2023" name="IScience">
        <title>Live-bearing cockroach genome reveals convergent evolutionary mechanisms linked to viviparity in insects and beyond.</title>
        <authorList>
            <person name="Fouks B."/>
            <person name="Harrison M.C."/>
            <person name="Mikhailova A.A."/>
            <person name="Marchal E."/>
            <person name="English S."/>
            <person name="Carruthers M."/>
            <person name="Jennings E.C."/>
            <person name="Chiamaka E.L."/>
            <person name="Frigard R.A."/>
            <person name="Pippel M."/>
            <person name="Attardo G.M."/>
            <person name="Benoit J.B."/>
            <person name="Bornberg-Bauer E."/>
            <person name="Tobe S.S."/>
        </authorList>
    </citation>
    <scope>NUCLEOTIDE SEQUENCE</scope>
    <source>
        <strain evidence="1">Stay&amp;Tobe</strain>
    </source>
</reference>
<gene>
    <name evidence="1" type="ORF">L9F63_003871</name>
</gene>
<evidence type="ECO:0000313" key="1">
    <source>
        <dbReference type="EMBL" id="KAJ9581802.1"/>
    </source>
</evidence>
<protein>
    <recommendedName>
        <fullName evidence="3">VWFC domain-containing protein</fullName>
    </recommendedName>
</protein>
<organism evidence="1 2">
    <name type="scientific">Diploptera punctata</name>
    <name type="common">Pacific beetle cockroach</name>
    <dbReference type="NCBI Taxonomy" id="6984"/>
    <lineage>
        <taxon>Eukaryota</taxon>
        <taxon>Metazoa</taxon>
        <taxon>Ecdysozoa</taxon>
        <taxon>Arthropoda</taxon>
        <taxon>Hexapoda</taxon>
        <taxon>Insecta</taxon>
        <taxon>Pterygota</taxon>
        <taxon>Neoptera</taxon>
        <taxon>Polyneoptera</taxon>
        <taxon>Dictyoptera</taxon>
        <taxon>Blattodea</taxon>
        <taxon>Blaberoidea</taxon>
        <taxon>Blaberidae</taxon>
        <taxon>Diplopterinae</taxon>
        <taxon>Diploptera</taxon>
    </lineage>
</organism>
<reference evidence="1" key="2">
    <citation type="submission" date="2023-05" db="EMBL/GenBank/DDBJ databases">
        <authorList>
            <person name="Fouks B."/>
        </authorList>
    </citation>
    <scope>NUCLEOTIDE SEQUENCE</scope>
    <source>
        <strain evidence="1">Stay&amp;Tobe</strain>
        <tissue evidence="1">Testes</tissue>
    </source>
</reference>
<sequence>MEQIKTYRALSVHQKVTCIHQRATMVPFYVLLVAAVAAEQCNLQECSVRKHYTEIGCHQFMMESPVVQQDLTAVSYQIGMIARCRCVNATDKAEITCAVNECAELFSGVEPNCFRQYSLNECCSIGSYCNTNATGKQQPLAECQYENKTYKEGQVIYPEEAPCKKCICQSGFN</sequence>
<dbReference type="EMBL" id="JASPKZ010007842">
    <property type="protein sequence ID" value="KAJ9581802.1"/>
    <property type="molecule type" value="Genomic_DNA"/>
</dbReference>
<proteinExistence type="predicted"/>
<feature type="non-terminal residue" evidence="1">
    <location>
        <position position="1"/>
    </location>
</feature>
<dbReference type="Gene3D" id="2.10.70.10">
    <property type="entry name" value="Complement Module, domain 1"/>
    <property type="match status" value="1"/>
</dbReference>
<evidence type="ECO:0000313" key="2">
    <source>
        <dbReference type="Proteomes" id="UP001233999"/>
    </source>
</evidence>
<accession>A0AAD8E9N5</accession>
<keyword evidence="2" id="KW-1185">Reference proteome</keyword>